<feature type="signal peptide" evidence="2">
    <location>
        <begin position="1"/>
        <end position="23"/>
    </location>
</feature>
<reference evidence="3" key="1">
    <citation type="journal article" date="2020" name="J Insects Food Feed">
        <title>The yellow mealworm (Tenebrio molitor) genome: a resource for the emerging insects as food and feed industry.</title>
        <authorList>
            <person name="Eriksson T."/>
            <person name="Andere A."/>
            <person name="Kelstrup H."/>
            <person name="Emery V."/>
            <person name="Picard C."/>
        </authorList>
    </citation>
    <scope>NUCLEOTIDE SEQUENCE</scope>
    <source>
        <strain evidence="3">Stoneville</strain>
        <tissue evidence="3">Whole head</tissue>
    </source>
</reference>
<evidence type="ECO:0000313" key="4">
    <source>
        <dbReference type="Proteomes" id="UP000719412"/>
    </source>
</evidence>
<proteinExistence type="predicted"/>
<comment type="caution">
    <text evidence="3">The sequence shown here is derived from an EMBL/GenBank/DDBJ whole genome shotgun (WGS) entry which is preliminary data.</text>
</comment>
<accession>A0A8J6H9A9</accession>
<reference evidence="3" key="2">
    <citation type="submission" date="2021-08" db="EMBL/GenBank/DDBJ databases">
        <authorList>
            <person name="Eriksson T."/>
        </authorList>
    </citation>
    <scope>NUCLEOTIDE SEQUENCE</scope>
    <source>
        <strain evidence="3">Stoneville</strain>
        <tissue evidence="3">Whole head</tissue>
    </source>
</reference>
<feature type="chain" id="PRO_5035165848" description="Secreted protein" evidence="2">
    <location>
        <begin position="24"/>
        <end position="151"/>
    </location>
</feature>
<evidence type="ECO:0008006" key="5">
    <source>
        <dbReference type="Google" id="ProtNLM"/>
    </source>
</evidence>
<organism evidence="3 4">
    <name type="scientific">Tenebrio molitor</name>
    <name type="common">Yellow mealworm beetle</name>
    <dbReference type="NCBI Taxonomy" id="7067"/>
    <lineage>
        <taxon>Eukaryota</taxon>
        <taxon>Metazoa</taxon>
        <taxon>Ecdysozoa</taxon>
        <taxon>Arthropoda</taxon>
        <taxon>Hexapoda</taxon>
        <taxon>Insecta</taxon>
        <taxon>Pterygota</taxon>
        <taxon>Neoptera</taxon>
        <taxon>Endopterygota</taxon>
        <taxon>Coleoptera</taxon>
        <taxon>Polyphaga</taxon>
        <taxon>Cucujiformia</taxon>
        <taxon>Tenebrionidae</taxon>
        <taxon>Tenebrio</taxon>
    </lineage>
</organism>
<protein>
    <recommendedName>
        <fullName evidence="5">Secreted protein</fullName>
    </recommendedName>
</protein>
<keyword evidence="4" id="KW-1185">Reference proteome</keyword>
<evidence type="ECO:0000313" key="3">
    <source>
        <dbReference type="EMBL" id="KAH0810222.1"/>
    </source>
</evidence>
<gene>
    <name evidence="3" type="ORF">GEV33_012570</name>
</gene>
<name>A0A8J6H9A9_TENMO</name>
<dbReference type="EMBL" id="JABDTM020027639">
    <property type="protein sequence ID" value="KAH0810222.1"/>
    <property type="molecule type" value="Genomic_DNA"/>
</dbReference>
<dbReference type="AlphaFoldDB" id="A0A8J6H9A9"/>
<evidence type="ECO:0000256" key="2">
    <source>
        <dbReference type="SAM" id="SignalP"/>
    </source>
</evidence>
<feature type="compositionally biased region" description="Basic and acidic residues" evidence="1">
    <location>
        <begin position="125"/>
        <end position="139"/>
    </location>
</feature>
<keyword evidence="2" id="KW-0732">Signal</keyword>
<evidence type="ECO:0000256" key="1">
    <source>
        <dbReference type="SAM" id="MobiDB-lite"/>
    </source>
</evidence>
<feature type="region of interest" description="Disordered" evidence="1">
    <location>
        <begin position="125"/>
        <end position="151"/>
    </location>
</feature>
<sequence length="151" mass="17301">MMKFTFLCLVVLVVVVLMVQLSAQEVTLTPPAVRIPSRKSIVKAEHRGVDRETPGYIVREKCKRNRLRMKTGKRDGREECKILTECWRVKKKNAEKWKVKYYQRNGFASEEVERLGIPEYLGRQSAREKKVMAEGRKANGGDGEMDEGGKG</sequence>
<dbReference type="Proteomes" id="UP000719412">
    <property type="component" value="Unassembled WGS sequence"/>
</dbReference>